<reference evidence="7 8" key="1">
    <citation type="submission" date="2019-07" db="EMBL/GenBank/DDBJ databases">
        <title>Tepidimonas charontis SPSP-6 draft genome.</title>
        <authorList>
            <person name="Da Costa M.S."/>
            <person name="Froufe H.J.C."/>
            <person name="Egas C."/>
            <person name="Albuquerque L."/>
        </authorList>
    </citation>
    <scope>NUCLEOTIDE SEQUENCE [LARGE SCALE GENOMIC DNA]</scope>
    <source>
        <strain evidence="7 8">SPSP-6</strain>
    </source>
</reference>
<dbReference type="PANTHER" id="PTHR43667:SF2">
    <property type="entry name" value="FATTY ACID C-METHYL TRANSFERASE"/>
    <property type="match status" value="1"/>
</dbReference>
<dbReference type="GO" id="GO:0008168">
    <property type="term" value="F:methyltransferase activity"/>
    <property type="evidence" value="ECO:0007669"/>
    <property type="project" value="UniProtKB-KW"/>
</dbReference>
<keyword evidence="2 7" id="KW-0489">Methyltransferase</keyword>
<evidence type="ECO:0000256" key="2">
    <source>
        <dbReference type="ARBA" id="ARBA00022603"/>
    </source>
</evidence>
<feature type="active site" evidence="6">
    <location>
        <position position="398"/>
    </location>
</feature>
<evidence type="ECO:0000256" key="4">
    <source>
        <dbReference type="ARBA" id="ARBA00022691"/>
    </source>
</evidence>
<dbReference type="EC" id="2.1.1.-" evidence="7"/>
<accession>A0A554XHX9</accession>
<evidence type="ECO:0000313" key="7">
    <source>
        <dbReference type="EMBL" id="TSE35423.1"/>
    </source>
</evidence>
<keyword evidence="5" id="KW-0443">Lipid metabolism</keyword>
<dbReference type="CDD" id="cd02440">
    <property type="entry name" value="AdoMet_MTases"/>
    <property type="match status" value="1"/>
</dbReference>
<dbReference type="Proteomes" id="UP000318294">
    <property type="component" value="Unassembled WGS sequence"/>
</dbReference>
<dbReference type="PIRSF" id="PIRSF003085">
    <property type="entry name" value="CMAS"/>
    <property type="match status" value="1"/>
</dbReference>
<dbReference type="Pfam" id="PF02353">
    <property type="entry name" value="CMAS"/>
    <property type="match status" value="1"/>
</dbReference>
<dbReference type="GO" id="GO:0032259">
    <property type="term" value="P:methylation"/>
    <property type="evidence" value="ECO:0007669"/>
    <property type="project" value="UniProtKB-KW"/>
</dbReference>
<dbReference type="PANTHER" id="PTHR43667">
    <property type="entry name" value="CYCLOPROPANE-FATTY-ACYL-PHOSPHOLIPID SYNTHASE"/>
    <property type="match status" value="1"/>
</dbReference>
<keyword evidence="4" id="KW-0949">S-adenosyl-L-methionine</keyword>
<evidence type="ECO:0000313" key="8">
    <source>
        <dbReference type="Proteomes" id="UP000318294"/>
    </source>
</evidence>
<comment type="caution">
    <text evidence="7">The sequence shown here is derived from an EMBL/GenBank/DDBJ whole genome shotgun (WGS) entry which is preliminary data.</text>
</comment>
<protein>
    <submittedName>
        <fullName evidence="7">Tuberculostearic acid methyltransferase UfaA1</fullName>
        <ecNumber evidence="7">2.1.1.-</ecNumber>
    </submittedName>
</protein>
<evidence type="ECO:0000256" key="3">
    <source>
        <dbReference type="ARBA" id="ARBA00022679"/>
    </source>
</evidence>
<dbReference type="InterPro" id="IPR003333">
    <property type="entry name" value="CMAS"/>
</dbReference>
<dbReference type="GO" id="GO:0008610">
    <property type="term" value="P:lipid biosynthetic process"/>
    <property type="evidence" value="ECO:0007669"/>
    <property type="project" value="InterPro"/>
</dbReference>
<dbReference type="EMBL" id="VJON01000008">
    <property type="protein sequence ID" value="TSE35423.1"/>
    <property type="molecule type" value="Genomic_DNA"/>
</dbReference>
<gene>
    <name evidence="7" type="primary">ufaA1</name>
    <name evidence="7" type="ORF">Tchar_00828</name>
</gene>
<dbReference type="AlphaFoldDB" id="A0A554XHX9"/>
<keyword evidence="3 7" id="KW-0808">Transferase</keyword>
<dbReference type="InterPro" id="IPR050723">
    <property type="entry name" value="CFA/CMAS"/>
</dbReference>
<organism evidence="7 8">
    <name type="scientific">Tepidimonas charontis</name>
    <dbReference type="NCBI Taxonomy" id="2267262"/>
    <lineage>
        <taxon>Bacteria</taxon>
        <taxon>Pseudomonadati</taxon>
        <taxon>Pseudomonadota</taxon>
        <taxon>Betaproteobacteria</taxon>
        <taxon>Burkholderiales</taxon>
        <taxon>Tepidimonas</taxon>
    </lineage>
</organism>
<evidence type="ECO:0000256" key="6">
    <source>
        <dbReference type="PIRSR" id="PIRSR003085-1"/>
    </source>
</evidence>
<dbReference type="SUPFAM" id="SSF53335">
    <property type="entry name" value="S-adenosyl-L-methionine-dependent methyltransferases"/>
    <property type="match status" value="1"/>
</dbReference>
<proteinExistence type="inferred from homology"/>
<dbReference type="Gene3D" id="3.40.50.150">
    <property type="entry name" value="Vaccinia Virus protein VP39"/>
    <property type="match status" value="1"/>
</dbReference>
<evidence type="ECO:0000256" key="1">
    <source>
        <dbReference type="ARBA" id="ARBA00010815"/>
    </source>
</evidence>
<sequence length="417" mass="46948">MTSLLAPQLPRHDPDQQAVAIADAPAAARAALRLLQRLRHGTLELRTPSGHTLLFGQRGACDAPHARLELRDWSVATAAWRRGDIGFAESYLAGDWSTPDLAALLRLMLANRQALEDVIHGTWAGRLLYRWRHWLRRNTRSGSRRNIHAHYDLGNGFYRLWLDETLTYSAAWFDGDAGRDLASAQRAKIARALRMAGVTAGTRLLEIGCGWAALAEMAARDFGADVTGITLSTEQLAYGRARLASAGLSDRVELRLQDYRDVNDGPYDAIVSIEMIEAVGRAYWPVYFETLQRLLRRGGRACIQAIVIRDALFERYVRSTDFIQQYIFPGGCLPSPSAFRAQATRAGLQIVDMLAFGRDYAETCRRWRRNFLARREEVLALGFDERFVRLWSFYLAYCEAGFEAGDIDVVQYTLVNS</sequence>
<keyword evidence="8" id="KW-1185">Reference proteome</keyword>
<comment type="similarity">
    <text evidence="1">Belongs to the CFA/CMAS family.</text>
</comment>
<name>A0A554XHX9_9BURK</name>
<evidence type="ECO:0000256" key="5">
    <source>
        <dbReference type="ARBA" id="ARBA00023098"/>
    </source>
</evidence>
<dbReference type="InterPro" id="IPR029063">
    <property type="entry name" value="SAM-dependent_MTases_sf"/>
</dbReference>